<dbReference type="Proteomes" id="UP000093508">
    <property type="component" value="Unassembled WGS sequence"/>
</dbReference>
<organism evidence="2 4">
    <name type="scientific">Chryseobacterium contaminans</name>
    <dbReference type="NCBI Taxonomy" id="1423959"/>
    <lineage>
        <taxon>Bacteria</taxon>
        <taxon>Pseudomonadati</taxon>
        <taxon>Bacteroidota</taxon>
        <taxon>Flavobacteriia</taxon>
        <taxon>Flavobacteriales</taxon>
        <taxon>Weeksellaceae</taxon>
        <taxon>Chryseobacterium group</taxon>
        <taxon>Chryseobacterium</taxon>
    </lineage>
</organism>
<sequence length="132" mass="15850">MENITEKIKSALLHDGSWKFSDFYLNVELLKNIDIQISFWEDEENWATLLSNNIIIGYLWKEYPLLIIEKNYENIVHLNKNQFPFLCTIIVENLDDKNLKLDYNILKNQLLDWEINYNIFSANDLWFNTNSI</sequence>
<dbReference type="STRING" id="1423959.SAMN05444407_1204"/>
<accession>A0A1M7IT92</accession>
<reference evidence="2 4" key="2">
    <citation type="submission" date="2016-11" db="EMBL/GenBank/DDBJ databases">
        <authorList>
            <person name="Jaros S."/>
            <person name="Januszkiewicz K."/>
            <person name="Wedrychowicz H."/>
        </authorList>
    </citation>
    <scope>NUCLEOTIDE SEQUENCE [LARGE SCALE GENOMIC DNA]</scope>
    <source>
        <strain evidence="2 4">DSM 27621</strain>
    </source>
</reference>
<evidence type="ECO:0000313" key="1">
    <source>
        <dbReference type="EMBL" id="OCA79432.1"/>
    </source>
</evidence>
<dbReference type="AlphaFoldDB" id="A0A1M7IT92"/>
<dbReference type="Proteomes" id="UP000184069">
    <property type="component" value="Unassembled WGS sequence"/>
</dbReference>
<name>A0A1M7IT92_9FLAO</name>
<protein>
    <submittedName>
        <fullName evidence="2">Uncharacterized protein</fullName>
    </submittedName>
</protein>
<gene>
    <name evidence="1" type="ORF">BBH99_18945</name>
    <name evidence="2" type="ORF">SAMN05444407_1204</name>
</gene>
<evidence type="ECO:0000313" key="2">
    <source>
        <dbReference type="EMBL" id="SHM43909.1"/>
    </source>
</evidence>
<dbReference type="RefSeq" id="WP_066693620.1">
    <property type="nucleotide sequence ID" value="NZ_FRBM01000020.1"/>
</dbReference>
<reference evidence="1 3" key="1">
    <citation type="submission" date="2016-07" db="EMBL/GenBank/DDBJ databases">
        <authorList>
            <person name="Jeong J.-J."/>
            <person name="Kim D.W."/>
            <person name="Sang M.K."/>
            <person name="Choi I.-G."/>
            <person name="Kim K.D."/>
        </authorList>
    </citation>
    <scope>NUCLEOTIDE SEQUENCE [LARGE SCALE GENOMIC DNA]</scope>
    <source>
        <strain evidence="1 3">C-26</strain>
    </source>
</reference>
<evidence type="ECO:0000313" key="3">
    <source>
        <dbReference type="Proteomes" id="UP000093508"/>
    </source>
</evidence>
<dbReference type="EMBL" id="FRBM01000020">
    <property type="protein sequence ID" value="SHM43909.1"/>
    <property type="molecule type" value="Genomic_DNA"/>
</dbReference>
<proteinExistence type="predicted"/>
<dbReference type="EMBL" id="MAYF01000082">
    <property type="protein sequence ID" value="OCA79432.1"/>
    <property type="molecule type" value="Genomic_DNA"/>
</dbReference>
<dbReference type="OrthoDB" id="798926at2"/>
<evidence type="ECO:0000313" key="4">
    <source>
        <dbReference type="Proteomes" id="UP000184069"/>
    </source>
</evidence>
<keyword evidence="3" id="KW-1185">Reference proteome</keyword>